<name>A0A1D1VWZ7_RAMVA</name>
<gene>
    <name evidence="3" type="primary">RvY_13604-1</name>
    <name evidence="3" type="synonym">RvY_13604.1</name>
    <name evidence="3" type="ORF">RvY_13604</name>
</gene>
<reference evidence="3 4" key="1">
    <citation type="journal article" date="2016" name="Nat. Commun.">
        <title>Extremotolerant tardigrade genome and improved radiotolerance of human cultured cells by tardigrade-unique protein.</title>
        <authorList>
            <person name="Hashimoto T."/>
            <person name="Horikawa D.D."/>
            <person name="Saito Y."/>
            <person name="Kuwahara H."/>
            <person name="Kozuka-Hata H."/>
            <person name="Shin-I T."/>
            <person name="Minakuchi Y."/>
            <person name="Ohishi K."/>
            <person name="Motoyama A."/>
            <person name="Aizu T."/>
            <person name="Enomoto A."/>
            <person name="Kondo K."/>
            <person name="Tanaka S."/>
            <person name="Hara Y."/>
            <person name="Koshikawa S."/>
            <person name="Sagara H."/>
            <person name="Miura T."/>
            <person name="Yokobori S."/>
            <person name="Miyagawa K."/>
            <person name="Suzuki Y."/>
            <person name="Kubo T."/>
            <person name="Oyama M."/>
            <person name="Kohara Y."/>
            <person name="Fujiyama A."/>
            <person name="Arakawa K."/>
            <person name="Katayama T."/>
            <person name="Toyoda A."/>
            <person name="Kunieda T."/>
        </authorList>
    </citation>
    <scope>NUCLEOTIDE SEQUENCE [LARGE SCALE GENOMIC DNA]</scope>
    <source>
        <strain evidence="3 4">YOKOZUNA-1</strain>
    </source>
</reference>
<keyword evidence="1" id="KW-0863">Zinc-finger</keyword>
<dbReference type="PANTHER" id="PTHR21540">
    <property type="entry name" value="RING FINGER AND SWIM DOMAIN-CONTAINING PROTEIN 2"/>
    <property type="match status" value="1"/>
</dbReference>
<evidence type="ECO:0000313" key="3">
    <source>
        <dbReference type="EMBL" id="GAV03129.1"/>
    </source>
</evidence>
<protein>
    <recommendedName>
        <fullName evidence="2">SWIM-type domain-containing protein</fullName>
    </recommendedName>
</protein>
<dbReference type="InterPro" id="IPR039903">
    <property type="entry name" value="Zswim2"/>
</dbReference>
<evidence type="ECO:0000313" key="4">
    <source>
        <dbReference type="Proteomes" id="UP000186922"/>
    </source>
</evidence>
<evidence type="ECO:0000256" key="1">
    <source>
        <dbReference type="PROSITE-ProRule" id="PRU00325"/>
    </source>
</evidence>
<dbReference type="EMBL" id="BDGG01000009">
    <property type="protein sequence ID" value="GAV03129.1"/>
    <property type="molecule type" value="Genomic_DNA"/>
</dbReference>
<comment type="caution">
    <text evidence="3">The sequence shown here is derived from an EMBL/GenBank/DDBJ whole genome shotgun (WGS) entry which is preliminary data.</text>
</comment>
<sequence>MSSKLTWVAKPSTDVAKAIQLAEKSSGSILIAKTLGPLSFVLLEEDSYETHKVNLGELHSCECSTFQKTEEPCVHICWLLLRKFKVQPQDESEISRAFRFCNKGLHILSF</sequence>
<proteinExistence type="predicted"/>
<feature type="domain" description="SWIM-type" evidence="2">
    <location>
        <begin position="51"/>
        <end position="84"/>
    </location>
</feature>
<keyword evidence="4" id="KW-1185">Reference proteome</keyword>
<evidence type="ECO:0000259" key="2">
    <source>
        <dbReference type="PROSITE" id="PS50966"/>
    </source>
</evidence>
<keyword evidence="1" id="KW-0862">Zinc</keyword>
<accession>A0A1D1VWZ7</accession>
<dbReference type="AlphaFoldDB" id="A0A1D1VWZ7"/>
<dbReference type="GO" id="GO:0008270">
    <property type="term" value="F:zinc ion binding"/>
    <property type="evidence" value="ECO:0007669"/>
    <property type="project" value="UniProtKB-KW"/>
</dbReference>
<dbReference type="Pfam" id="PF04434">
    <property type="entry name" value="SWIM"/>
    <property type="match status" value="1"/>
</dbReference>
<dbReference type="OrthoDB" id="8062037at2759"/>
<organism evidence="3 4">
    <name type="scientific">Ramazzottius varieornatus</name>
    <name type="common">Water bear</name>
    <name type="synonym">Tardigrade</name>
    <dbReference type="NCBI Taxonomy" id="947166"/>
    <lineage>
        <taxon>Eukaryota</taxon>
        <taxon>Metazoa</taxon>
        <taxon>Ecdysozoa</taxon>
        <taxon>Tardigrada</taxon>
        <taxon>Eutardigrada</taxon>
        <taxon>Parachela</taxon>
        <taxon>Hypsibioidea</taxon>
        <taxon>Ramazzottiidae</taxon>
        <taxon>Ramazzottius</taxon>
    </lineage>
</organism>
<keyword evidence="1" id="KW-0479">Metal-binding</keyword>
<dbReference type="InterPro" id="IPR007527">
    <property type="entry name" value="Znf_SWIM"/>
</dbReference>
<dbReference type="Proteomes" id="UP000186922">
    <property type="component" value="Unassembled WGS sequence"/>
</dbReference>
<dbReference type="STRING" id="947166.A0A1D1VWZ7"/>
<dbReference type="GO" id="GO:0061630">
    <property type="term" value="F:ubiquitin protein ligase activity"/>
    <property type="evidence" value="ECO:0007669"/>
    <property type="project" value="InterPro"/>
</dbReference>
<dbReference type="PANTHER" id="PTHR21540:SF3">
    <property type="entry name" value="E3 UBIQUITIN-PROTEIN LIGASE ZSWIM2"/>
    <property type="match status" value="1"/>
</dbReference>
<dbReference type="PROSITE" id="PS50966">
    <property type="entry name" value="ZF_SWIM"/>
    <property type="match status" value="1"/>
</dbReference>